<proteinExistence type="predicted"/>
<evidence type="ECO:0000256" key="5">
    <source>
        <dbReference type="SAM" id="MobiDB-lite"/>
    </source>
</evidence>
<feature type="compositionally biased region" description="Basic and acidic residues" evidence="5">
    <location>
        <begin position="85"/>
        <end position="95"/>
    </location>
</feature>
<comment type="subcellular location">
    <subcellularLocation>
        <location evidence="1">Cell membrane</location>
        <topology evidence="1">Multi-pass membrane protein</topology>
    </subcellularLocation>
</comment>
<dbReference type="GO" id="GO:0005886">
    <property type="term" value="C:plasma membrane"/>
    <property type="evidence" value="ECO:0007669"/>
    <property type="project" value="UniProtKB-SubCell"/>
</dbReference>
<evidence type="ECO:0000313" key="8">
    <source>
        <dbReference type="Proteomes" id="UP000800235"/>
    </source>
</evidence>
<feature type="compositionally biased region" description="Basic and acidic residues" evidence="5">
    <location>
        <begin position="172"/>
        <end position="203"/>
    </location>
</feature>
<dbReference type="GO" id="GO:0000287">
    <property type="term" value="F:magnesium ion binding"/>
    <property type="evidence" value="ECO:0007669"/>
    <property type="project" value="TreeGrafter"/>
</dbReference>
<keyword evidence="8" id="KW-1185">Reference proteome</keyword>
<feature type="compositionally biased region" description="Pro residues" evidence="5">
    <location>
        <begin position="75"/>
        <end position="84"/>
    </location>
</feature>
<dbReference type="InterPro" id="IPR002523">
    <property type="entry name" value="MgTranspt_CorA/ZnTranspt_ZntB"/>
</dbReference>
<dbReference type="EMBL" id="MU007071">
    <property type="protein sequence ID" value="KAF2425287.1"/>
    <property type="molecule type" value="Genomic_DNA"/>
</dbReference>
<evidence type="ECO:0000313" key="7">
    <source>
        <dbReference type="EMBL" id="KAF2425287.1"/>
    </source>
</evidence>
<dbReference type="GO" id="GO:0015087">
    <property type="term" value="F:cobalt ion transmembrane transporter activity"/>
    <property type="evidence" value="ECO:0007669"/>
    <property type="project" value="TreeGrafter"/>
</dbReference>
<reference evidence="7" key="1">
    <citation type="journal article" date="2020" name="Stud. Mycol.">
        <title>101 Dothideomycetes genomes: a test case for predicting lifestyles and emergence of pathogens.</title>
        <authorList>
            <person name="Haridas S."/>
            <person name="Albert R."/>
            <person name="Binder M."/>
            <person name="Bloem J."/>
            <person name="Labutti K."/>
            <person name="Salamov A."/>
            <person name="Andreopoulos B."/>
            <person name="Baker S."/>
            <person name="Barry K."/>
            <person name="Bills G."/>
            <person name="Bluhm B."/>
            <person name="Cannon C."/>
            <person name="Castanera R."/>
            <person name="Culley D."/>
            <person name="Daum C."/>
            <person name="Ezra D."/>
            <person name="Gonzalez J."/>
            <person name="Henrissat B."/>
            <person name="Kuo A."/>
            <person name="Liang C."/>
            <person name="Lipzen A."/>
            <person name="Lutzoni F."/>
            <person name="Magnuson J."/>
            <person name="Mondo S."/>
            <person name="Nolan M."/>
            <person name="Ohm R."/>
            <person name="Pangilinan J."/>
            <person name="Park H.-J."/>
            <person name="Ramirez L."/>
            <person name="Alfaro M."/>
            <person name="Sun H."/>
            <person name="Tritt A."/>
            <person name="Yoshinaga Y."/>
            <person name="Zwiers L.-H."/>
            <person name="Turgeon B."/>
            <person name="Goodwin S."/>
            <person name="Spatafora J."/>
            <person name="Crous P."/>
            <person name="Grigoriev I."/>
        </authorList>
    </citation>
    <scope>NUCLEOTIDE SEQUENCE</scope>
    <source>
        <strain evidence="7">CBS 130266</strain>
    </source>
</reference>
<comment type="caution">
    <text evidence="7">The sequence shown here is derived from an EMBL/GenBank/DDBJ whole genome shotgun (WGS) entry which is preliminary data.</text>
</comment>
<feature type="compositionally biased region" description="Polar residues" evidence="5">
    <location>
        <begin position="339"/>
        <end position="355"/>
    </location>
</feature>
<dbReference type="InterPro" id="IPR045863">
    <property type="entry name" value="CorA_TM1_TM2"/>
</dbReference>
<evidence type="ECO:0000256" key="2">
    <source>
        <dbReference type="ARBA" id="ARBA00022692"/>
    </source>
</evidence>
<dbReference type="Pfam" id="PF01544">
    <property type="entry name" value="CorA"/>
    <property type="match status" value="1"/>
</dbReference>
<name>A0A9P4NKX6_9PEZI</name>
<protein>
    <submittedName>
        <fullName evidence="7">Uncharacterized protein</fullName>
    </submittedName>
</protein>
<dbReference type="GO" id="GO:0015095">
    <property type="term" value="F:magnesium ion transmembrane transporter activity"/>
    <property type="evidence" value="ECO:0007669"/>
    <property type="project" value="TreeGrafter"/>
</dbReference>
<feature type="compositionally biased region" description="Basic and acidic residues" evidence="5">
    <location>
        <begin position="374"/>
        <end position="391"/>
    </location>
</feature>
<feature type="region of interest" description="Disordered" evidence="5">
    <location>
        <begin position="242"/>
        <end position="391"/>
    </location>
</feature>
<evidence type="ECO:0000256" key="6">
    <source>
        <dbReference type="SAM" id="Phobius"/>
    </source>
</evidence>
<feature type="region of interest" description="Disordered" evidence="5">
    <location>
        <begin position="1434"/>
        <end position="1483"/>
    </location>
</feature>
<feature type="compositionally biased region" description="Basic and acidic residues" evidence="5">
    <location>
        <begin position="271"/>
        <end position="284"/>
    </location>
</feature>
<dbReference type="Gene3D" id="1.20.58.340">
    <property type="entry name" value="Magnesium transport protein CorA, transmembrane region"/>
    <property type="match status" value="1"/>
</dbReference>
<sequence length="1483" mass="167819">MASLATQDIASKTEESAMENVETSRSAEHQEKDTQAGANRDDPSESDANGKENSSSSEAIPSKEPVDSTAIAPFGPIPRIQPIPKPKEDDIEKPSLTRQPTVEEFEDDSDGAAKGFGRTAHSSWGIDLVAPVSASPTMVDSSYTDPSSLRAEVNYEPYGRARSQEDEWDWSQESKSEQDNSTDDSKDARMNKAIRRERNREERRVVRLSREAVDRFDFANSEIEPRASRAVEPTYHVNIEAPKSILKSSHEPRLVSTNRNDVRFDAGSLVEQRDRRSSISDDRRHRVRHSSIGDDRRHRRRPSISYDRPTISGANRPYQPREGRSRDWDEEDEWIVHRSYSSAPDSQAPTVPRSRSISRRAPDDRTSPPPVLVYRKESRAEESRAEELRRKEQALDHEIASLASISRAPSISQQTDLRSPLDVAYSQYQQDDATPKLTSYLRDERLARPDLEHVPALSTEIIDNVASDVESDASYDFSLPSTDEKWAAPPNEPSPAQRVTMRDTFMSATGALAPAHSGVKSDLKVIHSYYPDVHPGSNELSIGITAEFESVEYQDGYDPLFRWIHLEQLVMNFEGFIECAIGATGISQSEGYAISRLLDSFRNRSEKPFRNPQGATGRYFSEGVSYSRSEKHKPITFFCLPYLSLEKLTSSTLKHNTGGHVTRTLLQTLFSSAGRDRELKQAVCQIPRASEIKQHCFHVPQLWCLTYGEGLLITCARAPFSEIQAYAVNATIRSPKLSTASQTEFIHISSGRENWLLPVKDCKTWFELVAHFAGLTSPTDVFCGMDYCICDTGVWCFAIKYRKKLVTAGEWANIIEESRTSQIRLTLTKRSKRQLQPPVRTPSLPSEDETEASSTDAGYWSEENTESASDGPAKSDAKFHFTPWQSPKEKNKKFKRKKNRNKKASLKPTAPSNQSTLDLAQGSSISVEDFHVFTWIAARPSSISTDEEIPIYVVEGHEINAALISGMRYLQNNPKSKEQEAFRNCPQRTLQEVREQVKYMERDGIHYGVYSCAKDILRFFLPLNLEAQIVLKYWGAVSEIINNLENLQAGDYENMQAVAKIARSLTASLSAGRAPPVYKLRVPNQFVKAWLHCLSYFVLLGVRPKHGLYNHHGQKFFDGLQRGWADLIGLVCKTPLKKAEAVPPMVIVMKLCHRLLHDNCHRLPPNRADEQIDLISSYWTYVSQLKIEIDDKPLLREHQRKLNLLKQEVGAAKKIFEEQLSVMKALKRQLQIQQAQSINPFQEERRELSMTRECIVVIEAKLQGLDDILNRAIELGSEHLTLIDSNKDRQEAAIYIFTTVTVIFLPLTFVAGVLGMNTNDIRNMTINQWVFWVTAIPFTVLVIATCLLFTGELSDFWLSLSRIQPFKSPKSTRSVLVPENQGALPLPPATPISPIRPPFSHPTPMFSNRRRDMPPTYADHITASQPYDSRSLYQESMQDTNQRIERHRADSSDDDGASTVRGSTYGAYRRPRRRGTEDWLYNV</sequence>
<dbReference type="PANTHER" id="PTHR46494:SF1">
    <property type="entry name" value="CORA FAMILY METAL ION TRANSPORTER (EUROFUNG)"/>
    <property type="match status" value="1"/>
</dbReference>
<feature type="compositionally biased region" description="Polar residues" evidence="5">
    <location>
        <begin position="1"/>
        <end position="10"/>
    </location>
</feature>
<dbReference type="Proteomes" id="UP000800235">
    <property type="component" value="Unassembled WGS sequence"/>
</dbReference>
<feature type="compositionally biased region" description="Basic and acidic residues" evidence="5">
    <location>
        <begin position="25"/>
        <end position="43"/>
    </location>
</feature>
<accession>A0A9P4NKX6</accession>
<feature type="transmembrane region" description="Helical" evidence="6">
    <location>
        <begin position="1292"/>
        <end position="1317"/>
    </location>
</feature>
<evidence type="ECO:0000256" key="1">
    <source>
        <dbReference type="ARBA" id="ARBA00004651"/>
    </source>
</evidence>
<feature type="transmembrane region" description="Helical" evidence="6">
    <location>
        <begin position="1329"/>
        <end position="1351"/>
    </location>
</feature>
<feature type="compositionally biased region" description="Basic and acidic residues" evidence="5">
    <location>
        <begin position="1442"/>
        <end position="1451"/>
    </location>
</feature>
<dbReference type="PANTHER" id="PTHR46494">
    <property type="entry name" value="CORA FAMILY METAL ION TRANSPORTER (EUROFUNG)"/>
    <property type="match status" value="1"/>
</dbReference>
<feature type="region of interest" description="Disordered" evidence="5">
    <location>
        <begin position="828"/>
        <end position="917"/>
    </location>
</feature>
<keyword evidence="4 6" id="KW-0472">Membrane</keyword>
<feature type="region of interest" description="Disordered" evidence="5">
    <location>
        <begin position="1"/>
        <end position="203"/>
    </location>
</feature>
<dbReference type="SUPFAM" id="SSF144083">
    <property type="entry name" value="Magnesium transport protein CorA, transmembrane region"/>
    <property type="match status" value="1"/>
</dbReference>
<dbReference type="OrthoDB" id="5430750at2759"/>
<feature type="compositionally biased region" description="Basic residues" evidence="5">
    <location>
        <begin position="890"/>
        <end position="905"/>
    </location>
</feature>
<keyword evidence="2 6" id="KW-0812">Transmembrane</keyword>
<organism evidence="7 8">
    <name type="scientific">Tothia fuscella</name>
    <dbReference type="NCBI Taxonomy" id="1048955"/>
    <lineage>
        <taxon>Eukaryota</taxon>
        <taxon>Fungi</taxon>
        <taxon>Dikarya</taxon>
        <taxon>Ascomycota</taxon>
        <taxon>Pezizomycotina</taxon>
        <taxon>Dothideomycetes</taxon>
        <taxon>Pleosporomycetidae</taxon>
        <taxon>Venturiales</taxon>
        <taxon>Cylindrosympodiaceae</taxon>
        <taxon>Tothia</taxon>
    </lineage>
</organism>
<gene>
    <name evidence="7" type="ORF">EJ08DRAFT_700515</name>
</gene>
<evidence type="ECO:0000256" key="4">
    <source>
        <dbReference type="ARBA" id="ARBA00023136"/>
    </source>
</evidence>
<dbReference type="GO" id="GO:0050897">
    <property type="term" value="F:cobalt ion binding"/>
    <property type="evidence" value="ECO:0007669"/>
    <property type="project" value="TreeGrafter"/>
</dbReference>
<feature type="compositionally biased region" description="Polar residues" evidence="5">
    <location>
        <begin position="134"/>
        <end position="147"/>
    </location>
</feature>
<keyword evidence="3 6" id="KW-1133">Transmembrane helix</keyword>
<evidence type="ECO:0000256" key="3">
    <source>
        <dbReference type="ARBA" id="ARBA00022989"/>
    </source>
</evidence>